<keyword evidence="1 4" id="KW-0808">Transferase</keyword>
<comment type="caution">
    <text evidence="4">The sequence shown here is derived from an EMBL/GenBank/DDBJ whole genome shotgun (WGS) entry which is preliminary data.</text>
</comment>
<organism evidence="4 5">
    <name type="scientific">Leifsonia soli</name>
    <dbReference type="NCBI Taxonomy" id="582665"/>
    <lineage>
        <taxon>Bacteria</taxon>
        <taxon>Bacillati</taxon>
        <taxon>Actinomycetota</taxon>
        <taxon>Actinomycetes</taxon>
        <taxon>Micrococcales</taxon>
        <taxon>Microbacteriaceae</taxon>
        <taxon>Leifsonia</taxon>
    </lineage>
</organism>
<dbReference type="SUPFAM" id="SSF55729">
    <property type="entry name" value="Acyl-CoA N-acyltransferases (Nat)"/>
    <property type="match status" value="1"/>
</dbReference>
<feature type="domain" description="N-acetyltransferase" evidence="3">
    <location>
        <begin position="9"/>
        <end position="159"/>
    </location>
</feature>
<keyword evidence="2" id="KW-0012">Acyltransferase</keyword>
<dbReference type="AlphaFoldDB" id="A0A852SYW1"/>
<name>A0A852SYW1_9MICO</name>
<sequence length="166" mass="18279">MTDPARAVHQLRRAAPADVPAIMELERSIFENDAWSERSMRSEVAGEHGYYLVAFEPESPDRIDGYAGLLAPHGGGEGDIQTIAVAPHARRRGLGRRLMLALIAEARKRGAREVFLEVRADNPGAQTLYRDLGFEEIGVRPKYYQPDGVDAIVMRLAVPSPETTVA</sequence>
<evidence type="ECO:0000313" key="5">
    <source>
        <dbReference type="Proteomes" id="UP000589620"/>
    </source>
</evidence>
<keyword evidence="5" id="KW-1185">Reference proteome</keyword>
<dbReference type="EMBL" id="JACCBJ010000001">
    <property type="protein sequence ID" value="NYD74396.1"/>
    <property type="molecule type" value="Genomic_DNA"/>
</dbReference>
<gene>
    <name evidence="4" type="ORF">BJ963_001915</name>
</gene>
<protein>
    <submittedName>
        <fullName evidence="4">Ribosomal-protein-alanine acetyltransferase</fullName>
    </submittedName>
</protein>
<dbReference type="NCBIfam" id="TIGR01575">
    <property type="entry name" value="rimI"/>
    <property type="match status" value="1"/>
</dbReference>
<dbReference type="InterPro" id="IPR050832">
    <property type="entry name" value="Bact_Acetyltransf"/>
</dbReference>
<evidence type="ECO:0000259" key="3">
    <source>
        <dbReference type="PROSITE" id="PS51186"/>
    </source>
</evidence>
<evidence type="ECO:0000313" key="4">
    <source>
        <dbReference type="EMBL" id="NYD74396.1"/>
    </source>
</evidence>
<evidence type="ECO:0000256" key="2">
    <source>
        <dbReference type="ARBA" id="ARBA00023315"/>
    </source>
</evidence>
<dbReference type="InterPro" id="IPR016181">
    <property type="entry name" value="Acyl_CoA_acyltransferase"/>
</dbReference>
<proteinExistence type="predicted"/>
<dbReference type="RefSeq" id="WP_089908647.1">
    <property type="nucleotide sequence ID" value="NZ_BAAAPX010000001.1"/>
</dbReference>
<dbReference type="PROSITE" id="PS51186">
    <property type="entry name" value="GNAT"/>
    <property type="match status" value="1"/>
</dbReference>
<dbReference type="InterPro" id="IPR000182">
    <property type="entry name" value="GNAT_dom"/>
</dbReference>
<dbReference type="InterPro" id="IPR006464">
    <property type="entry name" value="AcTrfase_RimI/Ard1"/>
</dbReference>
<dbReference type="GO" id="GO:0008080">
    <property type="term" value="F:N-acetyltransferase activity"/>
    <property type="evidence" value="ECO:0007669"/>
    <property type="project" value="InterPro"/>
</dbReference>
<dbReference type="Proteomes" id="UP000589620">
    <property type="component" value="Unassembled WGS sequence"/>
</dbReference>
<accession>A0A852SYW1</accession>
<reference evidence="4 5" key="1">
    <citation type="submission" date="2020-07" db="EMBL/GenBank/DDBJ databases">
        <title>Sequencing the genomes of 1000 actinobacteria strains.</title>
        <authorList>
            <person name="Klenk H.-P."/>
        </authorList>
    </citation>
    <scope>NUCLEOTIDE SEQUENCE [LARGE SCALE GENOMIC DNA]</scope>
    <source>
        <strain evidence="4 5">DSM 23871</strain>
    </source>
</reference>
<dbReference type="Pfam" id="PF00583">
    <property type="entry name" value="Acetyltransf_1"/>
    <property type="match status" value="1"/>
</dbReference>
<evidence type="ECO:0000256" key="1">
    <source>
        <dbReference type="ARBA" id="ARBA00022679"/>
    </source>
</evidence>
<dbReference type="Gene3D" id="3.40.630.30">
    <property type="match status" value="1"/>
</dbReference>
<dbReference type="PANTHER" id="PTHR43877">
    <property type="entry name" value="AMINOALKYLPHOSPHONATE N-ACETYLTRANSFERASE-RELATED-RELATED"/>
    <property type="match status" value="1"/>
</dbReference>